<comment type="caution">
    <text evidence="2">The sequence shown here is derived from an EMBL/GenBank/DDBJ whole genome shotgun (WGS) entry which is preliminary data.</text>
</comment>
<feature type="compositionally biased region" description="Basic and acidic residues" evidence="1">
    <location>
        <begin position="48"/>
        <end position="62"/>
    </location>
</feature>
<dbReference type="AlphaFoldDB" id="A0AAW1AJQ3"/>
<protein>
    <submittedName>
        <fullName evidence="2">Uncharacterized protein</fullName>
    </submittedName>
</protein>
<organism evidence="2 3">
    <name type="scientific">Tetragonisca angustula</name>
    <dbReference type="NCBI Taxonomy" id="166442"/>
    <lineage>
        <taxon>Eukaryota</taxon>
        <taxon>Metazoa</taxon>
        <taxon>Ecdysozoa</taxon>
        <taxon>Arthropoda</taxon>
        <taxon>Hexapoda</taxon>
        <taxon>Insecta</taxon>
        <taxon>Pterygota</taxon>
        <taxon>Neoptera</taxon>
        <taxon>Endopterygota</taxon>
        <taxon>Hymenoptera</taxon>
        <taxon>Apocrita</taxon>
        <taxon>Aculeata</taxon>
        <taxon>Apoidea</taxon>
        <taxon>Anthophila</taxon>
        <taxon>Apidae</taxon>
        <taxon>Tetragonisca</taxon>
    </lineage>
</organism>
<name>A0AAW1AJQ3_9HYME</name>
<accession>A0AAW1AJQ3</accession>
<reference evidence="2 3" key="1">
    <citation type="submission" date="2024-05" db="EMBL/GenBank/DDBJ databases">
        <title>The nuclear and mitochondrial genome assemblies of Tetragonisca angustula (Apidae: Meliponini), a tiny yet remarkable pollinator in the Neotropics.</title>
        <authorList>
            <person name="Ferrari R."/>
            <person name="Ricardo P.C."/>
            <person name="Dias F.C."/>
            <person name="Araujo N.S."/>
            <person name="Soares D.O."/>
            <person name="Zhou Q.-S."/>
            <person name="Zhu C.-D."/>
            <person name="Coutinho L."/>
            <person name="Airas M.C."/>
            <person name="Batista T.M."/>
        </authorList>
    </citation>
    <scope>NUCLEOTIDE SEQUENCE [LARGE SCALE GENOMIC DNA]</scope>
    <source>
        <strain evidence="2">ASF017062</strain>
        <tissue evidence="2">Abdomen</tissue>
    </source>
</reference>
<evidence type="ECO:0000313" key="3">
    <source>
        <dbReference type="Proteomes" id="UP001432146"/>
    </source>
</evidence>
<dbReference type="Proteomes" id="UP001432146">
    <property type="component" value="Unassembled WGS sequence"/>
</dbReference>
<proteinExistence type="predicted"/>
<feature type="region of interest" description="Disordered" evidence="1">
    <location>
        <begin position="48"/>
        <end position="67"/>
    </location>
</feature>
<evidence type="ECO:0000313" key="2">
    <source>
        <dbReference type="EMBL" id="KAK9310130.1"/>
    </source>
</evidence>
<dbReference type="EMBL" id="JAWNGG020000005">
    <property type="protein sequence ID" value="KAK9310130.1"/>
    <property type="molecule type" value="Genomic_DNA"/>
</dbReference>
<feature type="compositionally biased region" description="Polar residues" evidence="1">
    <location>
        <begin position="123"/>
        <end position="132"/>
    </location>
</feature>
<keyword evidence="3" id="KW-1185">Reference proteome</keyword>
<gene>
    <name evidence="2" type="ORF">QLX08_000420</name>
</gene>
<sequence length="157" mass="17569">MIPPDMMALLSGAPSLVMPARVYHRAYKSVDEDQIGFQKYKIHGDIKKQKEGKAVRHGEQAARRSAPTWGERTMLKELVGGTREAAVIGGHDSARDTTCLREFLANLYAFREPRGDSGRKSRQPNPTETSSIGLPARCCRRPCREFSDYGRNDVTMT</sequence>
<feature type="region of interest" description="Disordered" evidence="1">
    <location>
        <begin position="114"/>
        <end position="134"/>
    </location>
</feature>
<evidence type="ECO:0000256" key="1">
    <source>
        <dbReference type="SAM" id="MobiDB-lite"/>
    </source>
</evidence>